<gene>
    <name evidence="2" type="ORF">J3D65DRAFT_339081</name>
</gene>
<evidence type="ECO:0000313" key="2">
    <source>
        <dbReference type="EMBL" id="KAK7538644.1"/>
    </source>
</evidence>
<evidence type="ECO:0000313" key="3">
    <source>
        <dbReference type="Proteomes" id="UP001360953"/>
    </source>
</evidence>
<dbReference type="GeneID" id="92028375"/>
<proteinExistence type="predicted"/>
<dbReference type="Proteomes" id="UP001360953">
    <property type="component" value="Unassembled WGS sequence"/>
</dbReference>
<dbReference type="EMBL" id="JBBPEH010000005">
    <property type="protein sequence ID" value="KAK7538644.1"/>
    <property type="molecule type" value="Genomic_DNA"/>
</dbReference>
<sequence>MTTTTTIHHDLRSSAQTQDHHPPPQRPSPHPLLIPSSLNHRSQPPSSSTHPQPSRPSLPPSLPSFLPFLPPRAVPPCLSVALPWAASLPHHPPISSLYPPIHPPSAQHSRVRPSLSSRLCSCRRSTRSSRPTRVASHACMHARTLSSCLASPRLASPFTHVVATDASFSSVCRAADAPPNFAVLGRRA</sequence>
<feature type="compositionally biased region" description="Basic and acidic residues" evidence="1">
    <location>
        <begin position="7"/>
        <end position="22"/>
    </location>
</feature>
<reference evidence="2 3" key="1">
    <citation type="submission" date="2024-04" db="EMBL/GenBank/DDBJ databases">
        <title>Phyllosticta paracitricarpa is synonymous to the EU quarantine fungus P. citricarpa based on phylogenomic analyses.</title>
        <authorList>
            <consortium name="Lawrence Berkeley National Laboratory"/>
            <person name="Van ingen-buijs V.A."/>
            <person name="Van westerhoven A.C."/>
            <person name="Haridas S."/>
            <person name="Skiadas P."/>
            <person name="Martin F."/>
            <person name="Groenewald J.Z."/>
            <person name="Crous P.W."/>
            <person name="Seidl M.F."/>
        </authorList>
    </citation>
    <scope>NUCLEOTIDE SEQUENCE [LARGE SCALE GENOMIC DNA]</scope>
    <source>
        <strain evidence="2 3">CPC 17464</strain>
    </source>
</reference>
<evidence type="ECO:0000256" key="1">
    <source>
        <dbReference type="SAM" id="MobiDB-lite"/>
    </source>
</evidence>
<feature type="compositionally biased region" description="Pro residues" evidence="1">
    <location>
        <begin position="53"/>
        <end position="62"/>
    </location>
</feature>
<feature type="region of interest" description="Disordered" evidence="1">
    <location>
        <begin position="1"/>
        <end position="62"/>
    </location>
</feature>
<protein>
    <submittedName>
        <fullName evidence="2">Uncharacterized protein</fullName>
    </submittedName>
</protein>
<comment type="caution">
    <text evidence="2">The sequence shown here is derived from an EMBL/GenBank/DDBJ whole genome shotgun (WGS) entry which is preliminary data.</text>
</comment>
<keyword evidence="3" id="KW-1185">Reference proteome</keyword>
<dbReference type="RefSeq" id="XP_066656331.1">
    <property type="nucleotide sequence ID" value="XM_066795469.1"/>
</dbReference>
<organism evidence="2 3">
    <name type="scientific">Phyllosticta citribraziliensis</name>
    <dbReference type="NCBI Taxonomy" id="989973"/>
    <lineage>
        <taxon>Eukaryota</taxon>
        <taxon>Fungi</taxon>
        <taxon>Dikarya</taxon>
        <taxon>Ascomycota</taxon>
        <taxon>Pezizomycotina</taxon>
        <taxon>Dothideomycetes</taxon>
        <taxon>Dothideomycetes incertae sedis</taxon>
        <taxon>Botryosphaeriales</taxon>
        <taxon>Phyllostictaceae</taxon>
        <taxon>Phyllosticta</taxon>
    </lineage>
</organism>
<name>A0ABR1LTZ3_9PEZI</name>
<accession>A0ABR1LTZ3</accession>
<feature type="compositionally biased region" description="Low complexity" evidence="1">
    <location>
        <begin position="33"/>
        <end position="52"/>
    </location>
</feature>